<organism evidence="1 2">
    <name type="scientific">Angustibacter aerolatus</name>
    <dbReference type="NCBI Taxonomy" id="1162965"/>
    <lineage>
        <taxon>Bacteria</taxon>
        <taxon>Bacillati</taxon>
        <taxon>Actinomycetota</taxon>
        <taxon>Actinomycetes</taxon>
        <taxon>Kineosporiales</taxon>
        <taxon>Kineosporiaceae</taxon>
    </lineage>
</organism>
<sequence>MEALRIAREVGGTDLGRLLRTLAEFLRDEAATRSEPGGPAEPGP</sequence>
<evidence type="ECO:0000313" key="1">
    <source>
        <dbReference type="EMBL" id="GMA85970.1"/>
    </source>
</evidence>
<evidence type="ECO:0008006" key="3">
    <source>
        <dbReference type="Google" id="ProtNLM"/>
    </source>
</evidence>
<comment type="caution">
    <text evidence="1">The sequence shown here is derived from an EMBL/GenBank/DDBJ whole genome shotgun (WGS) entry which is preliminary data.</text>
</comment>
<gene>
    <name evidence="1" type="ORF">GCM10025868_12200</name>
</gene>
<reference evidence="2" key="1">
    <citation type="journal article" date="2019" name="Int. J. Syst. Evol. Microbiol.">
        <title>The Global Catalogue of Microorganisms (GCM) 10K type strain sequencing project: providing services to taxonomists for standard genome sequencing and annotation.</title>
        <authorList>
            <consortium name="The Broad Institute Genomics Platform"/>
            <consortium name="The Broad Institute Genome Sequencing Center for Infectious Disease"/>
            <person name="Wu L."/>
            <person name="Ma J."/>
        </authorList>
    </citation>
    <scope>NUCLEOTIDE SEQUENCE [LARGE SCALE GENOMIC DNA]</scope>
    <source>
        <strain evidence="2">NBRC 108730</strain>
    </source>
</reference>
<dbReference type="Proteomes" id="UP001157017">
    <property type="component" value="Unassembled WGS sequence"/>
</dbReference>
<evidence type="ECO:0000313" key="2">
    <source>
        <dbReference type="Proteomes" id="UP001157017"/>
    </source>
</evidence>
<proteinExistence type="predicted"/>
<accession>A0ABQ6JFJ6</accession>
<protein>
    <recommendedName>
        <fullName evidence="3">MarR family transcriptional regulator</fullName>
    </recommendedName>
</protein>
<name>A0ABQ6JFJ6_9ACTN</name>
<keyword evidence="2" id="KW-1185">Reference proteome</keyword>
<dbReference type="EMBL" id="BSUZ01000001">
    <property type="protein sequence ID" value="GMA85970.1"/>
    <property type="molecule type" value="Genomic_DNA"/>
</dbReference>